<accession>A0AAW0X1D3</accession>
<dbReference type="Proteomes" id="UP001445076">
    <property type="component" value="Unassembled WGS sequence"/>
</dbReference>
<dbReference type="InterPro" id="IPR017946">
    <property type="entry name" value="PLC-like_Pdiesterase_TIM-brl"/>
</dbReference>
<dbReference type="GO" id="GO:0006629">
    <property type="term" value="P:lipid metabolic process"/>
    <property type="evidence" value="ECO:0007669"/>
    <property type="project" value="InterPro"/>
</dbReference>
<protein>
    <submittedName>
        <fullName evidence="1">Uncharacterized protein</fullName>
    </submittedName>
</protein>
<evidence type="ECO:0000313" key="1">
    <source>
        <dbReference type="EMBL" id="KAK8738176.1"/>
    </source>
</evidence>
<dbReference type="PANTHER" id="PTHR13593">
    <property type="match status" value="1"/>
</dbReference>
<comment type="caution">
    <text evidence="1">The sequence shown here is derived from an EMBL/GenBank/DDBJ whole genome shotgun (WGS) entry which is preliminary data.</text>
</comment>
<dbReference type="EMBL" id="JARKIK010000040">
    <property type="protein sequence ID" value="KAK8738176.1"/>
    <property type="molecule type" value="Genomic_DNA"/>
</dbReference>
<dbReference type="AlphaFoldDB" id="A0AAW0X1D3"/>
<feature type="non-terminal residue" evidence="1">
    <location>
        <position position="1"/>
    </location>
</feature>
<gene>
    <name evidence="1" type="ORF">OTU49_004085</name>
</gene>
<evidence type="ECO:0000313" key="2">
    <source>
        <dbReference type="Proteomes" id="UP001445076"/>
    </source>
</evidence>
<dbReference type="Gene3D" id="3.20.20.190">
    <property type="entry name" value="Phosphatidylinositol (PI) phosphodiesterase"/>
    <property type="match status" value="1"/>
</dbReference>
<keyword evidence="2" id="KW-1185">Reference proteome</keyword>
<dbReference type="InterPro" id="IPR051057">
    <property type="entry name" value="PI-PLC_domain"/>
</dbReference>
<dbReference type="PANTHER" id="PTHR13593:SF149">
    <property type="entry name" value="PHOSPHATIDYLINOSITOL-SPECIFIC PHOSPHOLIPASE C X DOMAIN CONTAINING, ISOFORM A"/>
    <property type="match status" value="1"/>
</dbReference>
<sequence length="489" mass="55049">RREFSLASKLSAAAHCQSASTVHISQYQNLPCCFTLSLPQHFYGDMCGLTRVLAVAAYLAGGPLASTTTHTAQLTECRLQETGVYVSISAEAEFVNNGTEAIRWLEVNWYGVSDFQEEDWVGLWDHDPTVSLDDPLVQLPASSDDGVIRTDQRWDGSLIPSSLRDTADSCLPYWAGYIRVGTLLYSSCLMLRPHWLSSLRSQLSTTRVTKVALPGTHDAGSSGHFGLGIIGNVVGRWTFTQDESLWQQLVLGVRYMDMRIAYYPQTEEKFFVNHGDVRIAPLQSYIDNVVDFMKQTEEIVIFDIHGLELGFDGYPERHQELITLLELNFMEWMATKDLEPDPTLEDLWASGSRLIVTYPSSEGSLSQYLWHNVYHLWGNVNNLSDLEVYLYTGIPQQSDRGSLWSAMAEFTPSSLDVVANRWGGLRGAAAITNAPVTRWFRQDWWNQVNIVAMDYIPASDVVSVAVEANKIRSQCEGKTNNTFDLTRRW</sequence>
<reference evidence="1 2" key="1">
    <citation type="journal article" date="2024" name="BMC Genomics">
        <title>Genome assembly of redclaw crayfish (Cherax quadricarinatus) provides insights into its immune adaptation and hypoxia tolerance.</title>
        <authorList>
            <person name="Liu Z."/>
            <person name="Zheng J."/>
            <person name="Li H."/>
            <person name="Fang K."/>
            <person name="Wang S."/>
            <person name="He J."/>
            <person name="Zhou D."/>
            <person name="Weng S."/>
            <person name="Chi M."/>
            <person name="Gu Z."/>
            <person name="He J."/>
            <person name="Li F."/>
            <person name="Wang M."/>
        </authorList>
    </citation>
    <scope>NUCLEOTIDE SEQUENCE [LARGE SCALE GENOMIC DNA]</scope>
    <source>
        <strain evidence="1">ZL_2023a</strain>
    </source>
</reference>
<name>A0AAW0X1D3_CHEQU</name>
<organism evidence="1 2">
    <name type="scientific">Cherax quadricarinatus</name>
    <name type="common">Australian red claw crayfish</name>
    <dbReference type="NCBI Taxonomy" id="27406"/>
    <lineage>
        <taxon>Eukaryota</taxon>
        <taxon>Metazoa</taxon>
        <taxon>Ecdysozoa</taxon>
        <taxon>Arthropoda</taxon>
        <taxon>Crustacea</taxon>
        <taxon>Multicrustacea</taxon>
        <taxon>Malacostraca</taxon>
        <taxon>Eumalacostraca</taxon>
        <taxon>Eucarida</taxon>
        <taxon>Decapoda</taxon>
        <taxon>Pleocyemata</taxon>
        <taxon>Astacidea</taxon>
        <taxon>Parastacoidea</taxon>
        <taxon>Parastacidae</taxon>
        <taxon>Cherax</taxon>
    </lineage>
</organism>
<dbReference type="SUPFAM" id="SSF51695">
    <property type="entry name" value="PLC-like phosphodiesterases"/>
    <property type="match status" value="1"/>
</dbReference>
<proteinExistence type="predicted"/>
<dbReference type="GO" id="GO:0008081">
    <property type="term" value="F:phosphoric diester hydrolase activity"/>
    <property type="evidence" value="ECO:0007669"/>
    <property type="project" value="InterPro"/>
</dbReference>